<organism evidence="1 2">
    <name type="scientific">Mucor saturninus</name>
    <dbReference type="NCBI Taxonomy" id="64648"/>
    <lineage>
        <taxon>Eukaryota</taxon>
        <taxon>Fungi</taxon>
        <taxon>Fungi incertae sedis</taxon>
        <taxon>Mucoromycota</taxon>
        <taxon>Mucoromycotina</taxon>
        <taxon>Mucoromycetes</taxon>
        <taxon>Mucorales</taxon>
        <taxon>Mucorineae</taxon>
        <taxon>Mucoraceae</taxon>
        <taxon>Mucor</taxon>
    </lineage>
</organism>
<accession>A0A8H7QZT5</accession>
<keyword evidence="2" id="KW-1185">Reference proteome</keyword>
<comment type="caution">
    <text evidence="1">The sequence shown here is derived from an EMBL/GenBank/DDBJ whole genome shotgun (WGS) entry which is preliminary data.</text>
</comment>
<evidence type="ECO:0000313" key="2">
    <source>
        <dbReference type="Proteomes" id="UP000603453"/>
    </source>
</evidence>
<reference evidence="1" key="1">
    <citation type="submission" date="2020-12" db="EMBL/GenBank/DDBJ databases">
        <title>Metabolic potential, ecology and presence of endohyphal bacteria is reflected in genomic diversity of Mucoromycotina.</title>
        <authorList>
            <person name="Muszewska A."/>
            <person name="Okrasinska A."/>
            <person name="Steczkiewicz K."/>
            <person name="Drgas O."/>
            <person name="Orlowska M."/>
            <person name="Perlinska-Lenart U."/>
            <person name="Aleksandrzak-Piekarczyk T."/>
            <person name="Szatraj K."/>
            <person name="Zielenkiewicz U."/>
            <person name="Pilsyk S."/>
            <person name="Malc E."/>
            <person name="Mieczkowski P."/>
            <person name="Kruszewska J.S."/>
            <person name="Biernat P."/>
            <person name="Pawlowska J."/>
        </authorList>
    </citation>
    <scope>NUCLEOTIDE SEQUENCE</scope>
    <source>
        <strain evidence="1">WA0000017839</strain>
    </source>
</reference>
<name>A0A8H7QZT5_9FUNG</name>
<gene>
    <name evidence="1" type="ORF">INT47_003145</name>
</gene>
<evidence type="ECO:0000313" key="1">
    <source>
        <dbReference type="EMBL" id="KAG2200910.1"/>
    </source>
</evidence>
<dbReference type="EMBL" id="JAEPRD010000077">
    <property type="protein sequence ID" value="KAG2200910.1"/>
    <property type="molecule type" value="Genomic_DNA"/>
</dbReference>
<dbReference type="Proteomes" id="UP000603453">
    <property type="component" value="Unassembled WGS sequence"/>
</dbReference>
<sequence>MKGTHNLSCKCVCFRKKRQTKKHTGFAEVKADYRKNNAHKTYSDLSGLVYSGLFLFPNLGLNITACGCTIAVNNNMACCYAG</sequence>
<proteinExistence type="predicted"/>
<protein>
    <submittedName>
        <fullName evidence="1">Uncharacterized protein</fullName>
    </submittedName>
</protein>
<dbReference type="AlphaFoldDB" id="A0A8H7QZT5"/>